<feature type="domain" description="CRISPR-associated protein Cas6 C-terminal" evidence="1">
    <location>
        <begin position="142"/>
        <end position="274"/>
    </location>
</feature>
<dbReference type="InterPro" id="IPR045747">
    <property type="entry name" value="CRISPR-assoc_prot_Cas6_N_sf"/>
</dbReference>
<proteinExistence type="predicted"/>
<dbReference type="Pfam" id="PF10040">
    <property type="entry name" value="CRISPR_Cas6"/>
    <property type="match status" value="1"/>
</dbReference>
<accession>A0A9E5DGJ6</accession>
<evidence type="ECO:0000313" key="3">
    <source>
        <dbReference type="Proteomes" id="UP001065682"/>
    </source>
</evidence>
<comment type="caution">
    <text evidence="2">The sequence shown here is derived from an EMBL/GenBank/DDBJ whole genome shotgun (WGS) entry which is preliminary data.</text>
</comment>
<dbReference type="Gene3D" id="3.30.70.1900">
    <property type="match status" value="1"/>
</dbReference>
<reference evidence="2" key="1">
    <citation type="submission" date="2019-06" db="EMBL/GenBank/DDBJ databases">
        <title>Methanoculleus strain from Tamsui River, Taipei, Taiwan.</title>
        <authorList>
            <person name="You Y.-T."/>
            <person name="Chen S.-C."/>
            <person name="Lai S.-J."/>
            <person name="Lee Y.-C."/>
            <person name="Lai M.-C."/>
        </authorList>
    </citation>
    <scope>NUCLEOTIDE SEQUENCE</scope>
    <source>
        <strain evidence="2">Afa-1</strain>
    </source>
</reference>
<dbReference type="EMBL" id="VHLL01000012">
    <property type="protein sequence ID" value="MCT8338306.1"/>
    <property type="molecule type" value="Genomic_DNA"/>
</dbReference>
<dbReference type="Proteomes" id="UP001065682">
    <property type="component" value="Unassembled WGS sequence"/>
</dbReference>
<dbReference type="CDD" id="cd21141">
    <property type="entry name" value="Cas6_III-like"/>
    <property type="match status" value="1"/>
</dbReference>
<protein>
    <submittedName>
        <fullName evidence="2">CRISPR system precrRNA processing endoribonuclease RAMP protein Cas6</fullName>
    </submittedName>
</protein>
<dbReference type="InterPro" id="IPR019267">
    <property type="entry name" value="CRISPR-assoc_Cas6_C"/>
</dbReference>
<dbReference type="AlphaFoldDB" id="A0A9E5DGJ6"/>
<evidence type="ECO:0000313" key="2">
    <source>
        <dbReference type="EMBL" id="MCT8338306.1"/>
    </source>
</evidence>
<gene>
    <name evidence="2" type="ORF">FKB36_12625</name>
</gene>
<sequence>MRQIFIKVRPKDAFEVPHSDGYQVYSALLALIKSVNPEVSERLHGSSVRTMSVGGLNGNFERSNKNGFKRLAPDKLYTIRIGVIDSHEEEFFQNLVYPILLERRNIVLDRGELCVEHVEDRQVSYTDLFRKVAGYAGSTLEINFLTPTCIQYKNSKVTEMFPQRIAVFHSILSKWNLVCPDGYRMDINRDEFGRYLIEKPDVRSYTTYSVLVNTVFDRVNGHARPIFKQGFVGRCGYAFTPDAPKSFRNAVTILALFAEFSGVGSSVTRGCGQVSVSLEEKET</sequence>
<dbReference type="Gene3D" id="3.30.70.1890">
    <property type="match status" value="1"/>
</dbReference>
<dbReference type="RefSeq" id="WP_261598451.1">
    <property type="nucleotide sequence ID" value="NZ_VHLL01000012.1"/>
</dbReference>
<organism evidence="2 3">
    <name type="scientific">Methanoculleus formosensis</name>
    <dbReference type="NCBI Taxonomy" id="2590886"/>
    <lineage>
        <taxon>Archaea</taxon>
        <taxon>Methanobacteriati</taxon>
        <taxon>Methanobacteriota</taxon>
        <taxon>Stenosarchaea group</taxon>
        <taxon>Methanomicrobia</taxon>
        <taxon>Methanomicrobiales</taxon>
        <taxon>Methanomicrobiaceae</taxon>
        <taxon>Methanoculleus</taxon>
    </lineage>
</organism>
<name>A0A9E5DGJ6_9EURY</name>
<keyword evidence="3" id="KW-1185">Reference proteome</keyword>
<evidence type="ECO:0000259" key="1">
    <source>
        <dbReference type="Pfam" id="PF10040"/>
    </source>
</evidence>